<evidence type="ECO:0000256" key="4">
    <source>
        <dbReference type="ARBA" id="ARBA00013807"/>
    </source>
</evidence>
<evidence type="ECO:0000256" key="7">
    <source>
        <dbReference type="ARBA" id="ARBA00022927"/>
    </source>
</evidence>
<evidence type="ECO:0000256" key="2">
    <source>
        <dbReference type="ARBA" id="ARBA00004623"/>
    </source>
</evidence>
<dbReference type="InterPro" id="IPR018791">
    <property type="entry name" value="UV_resistance/autophagy_Atg14"/>
</dbReference>
<keyword evidence="5" id="KW-0813">Transport</keyword>
<protein>
    <recommendedName>
        <fullName evidence="4">Autophagy-related protein 14</fullName>
    </recommendedName>
</protein>
<dbReference type="Proteomes" id="UP001306508">
    <property type="component" value="Unassembled WGS sequence"/>
</dbReference>
<evidence type="ECO:0000313" key="13">
    <source>
        <dbReference type="Proteomes" id="UP001306508"/>
    </source>
</evidence>
<dbReference type="GO" id="GO:0015031">
    <property type="term" value="P:protein transport"/>
    <property type="evidence" value="ECO:0007669"/>
    <property type="project" value="UniProtKB-KW"/>
</dbReference>
<accession>A0AAN8A9E4</accession>
<keyword evidence="6" id="KW-0926">Vacuole</keyword>
<evidence type="ECO:0000256" key="3">
    <source>
        <dbReference type="ARBA" id="ARBA00009574"/>
    </source>
</evidence>
<proteinExistence type="inferred from homology"/>
<dbReference type="GO" id="GO:0032991">
    <property type="term" value="C:protein-containing complex"/>
    <property type="evidence" value="ECO:0007669"/>
    <property type="project" value="UniProtKB-ARBA"/>
</dbReference>
<comment type="caution">
    <text evidence="12">The sequence shown here is derived from an EMBL/GenBank/DDBJ whole genome shotgun (WGS) entry which is preliminary data.</text>
</comment>
<dbReference type="GO" id="GO:0034045">
    <property type="term" value="C:phagophore assembly site membrane"/>
    <property type="evidence" value="ECO:0007669"/>
    <property type="project" value="UniProtKB-SubCell"/>
</dbReference>
<evidence type="ECO:0000313" key="12">
    <source>
        <dbReference type="EMBL" id="KAK5781140.1"/>
    </source>
</evidence>
<dbReference type="GO" id="GO:0016236">
    <property type="term" value="P:macroautophagy"/>
    <property type="evidence" value="ECO:0007669"/>
    <property type="project" value="InterPro"/>
</dbReference>
<evidence type="ECO:0000256" key="10">
    <source>
        <dbReference type="ARBA" id="ARBA00023136"/>
    </source>
</evidence>
<reference evidence="13" key="1">
    <citation type="submission" date="2023-07" db="EMBL/GenBank/DDBJ databases">
        <title>A draft genome of Kazachstania heterogenica Y-27499.</title>
        <authorList>
            <person name="Donic C."/>
            <person name="Kralova J.S."/>
            <person name="Fidel L."/>
            <person name="Ben-Dor S."/>
            <person name="Jung S."/>
        </authorList>
    </citation>
    <scope>NUCLEOTIDE SEQUENCE [LARGE SCALE GENOMIC DNA]</scope>
    <source>
        <strain evidence="13">Y27499</strain>
    </source>
</reference>
<comment type="subcellular location">
    <subcellularLocation>
        <location evidence="2">Preautophagosomal structure membrane</location>
        <topology evidence="2">Peripheral membrane protein</topology>
    </subcellularLocation>
    <subcellularLocation>
        <location evidence="1">Vacuole membrane</location>
        <topology evidence="1">Peripheral membrane protein</topology>
    </subcellularLocation>
</comment>
<keyword evidence="13" id="KW-1185">Reference proteome</keyword>
<dbReference type="GO" id="GO:0005774">
    <property type="term" value="C:vacuolar membrane"/>
    <property type="evidence" value="ECO:0007669"/>
    <property type="project" value="UniProtKB-SubCell"/>
</dbReference>
<evidence type="ECO:0000256" key="5">
    <source>
        <dbReference type="ARBA" id="ARBA00022448"/>
    </source>
</evidence>
<evidence type="ECO:0000256" key="11">
    <source>
        <dbReference type="SAM" id="Coils"/>
    </source>
</evidence>
<keyword evidence="7" id="KW-0653">Protein transport</keyword>
<keyword evidence="8" id="KW-0072">Autophagy</keyword>
<dbReference type="Pfam" id="PF10186">
    <property type="entry name" value="ATG14"/>
    <property type="match status" value="1"/>
</dbReference>
<dbReference type="PRINTS" id="PR02030">
    <property type="entry name" value="AUTOPHGYRP14"/>
</dbReference>
<evidence type="ECO:0000256" key="8">
    <source>
        <dbReference type="ARBA" id="ARBA00023006"/>
    </source>
</evidence>
<keyword evidence="9 11" id="KW-0175">Coiled coil</keyword>
<keyword evidence="10" id="KW-0472">Membrane</keyword>
<organism evidence="12 13">
    <name type="scientific">Arxiozyma heterogenica</name>
    <dbReference type="NCBI Taxonomy" id="278026"/>
    <lineage>
        <taxon>Eukaryota</taxon>
        <taxon>Fungi</taxon>
        <taxon>Dikarya</taxon>
        <taxon>Ascomycota</taxon>
        <taxon>Saccharomycotina</taxon>
        <taxon>Saccharomycetes</taxon>
        <taxon>Saccharomycetales</taxon>
        <taxon>Saccharomycetaceae</taxon>
        <taxon>Arxiozyma</taxon>
    </lineage>
</organism>
<feature type="coiled-coil region" evidence="11">
    <location>
        <begin position="103"/>
        <end position="130"/>
    </location>
</feature>
<dbReference type="InterPro" id="IPR023261">
    <property type="entry name" value="Autophagy-related_protein_14"/>
</dbReference>
<sequence>MICKVCNNESHCPYFICSRCINTSPNLILVLKIILIQKLAISNHLSEQVNAILEESLKCSENGGNSSHRSRYATNNDNDNKYIIDILSYQLKKVKLIKELRKNNKIKQSIQIIEARIDNKRKEVSKMKSSLLLLNKTTSSINRTIIEVDSLDINHLIEWESKIKEIQSFLSIQQTRKMKELNKWFGIDSSMDKDDFRLFYQPIVTIQALKDSINNINTENDICLLSNNLKICLKYLKLITQIFYISIPYFEESNEKVGHLEYGVSVLVYYCYIICQRLQLFPYTKKGHVIYKDIRLLLKDYTINEIFYHISRCVMLDQKSTNIPEAIEDTVMYSKIEWTLPMIHNYIEKICNDHTDISSRNTVILPRIKQQKEYTPHLFYNEMKKNSNNITSIKHISASHNKDNNNSYIILIITPKNKDSSTPVFG</sequence>
<comment type="similarity">
    <text evidence="3">Belongs to the ATG14 family.</text>
</comment>
<evidence type="ECO:0000256" key="9">
    <source>
        <dbReference type="ARBA" id="ARBA00023054"/>
    </source>
</evidence>
<evidence type="ECO:0000256" key="1">
    <source>
        <dbReference type="ARBA" id="ARBA00004148"/>
    </source>
</evidence>
<dbReference type="EMBL" id="JAWIZZ010000038">
    <property type="protein sequence ID" value="KAK5781140.1"/>
    <property type="molecule type" value="Genomic_DNA"/>
</dbReference>
<name>A0AAN8A9E4_9SACH</name>
<dbReference type="AlphaFoldDB" id="A0AAN8A9E4"/>
<gene>
    <name evidence="12" type="ORF">RI543_001532</name>
</gene>
<evidence type="ECO:0000256" key="6">
    <source>
        <dbReference type="ARBA" id="ARBA00022554"/>
    </source>
</evidence>